<feature type="region of interest" description="Disordered" evidence="1">
    <location>
        <begin position="24"/>
        <end position="47"/>
    </location>
</feature>
<feature type="region of interest" description="Disordered" evidence="1">
    <location>
        <begin position="100"/>
        <end position="122"/>
    </location>
</feature>
<evidence type="ECO:0000256" key="1">
    <source>
        <dbReference type="SAM" id="MobiDB-lite"/>
    </source>
</evidence>
<dbReference type="AlphaFoldDB" id="A0A4R5A569"/>
<feature type="signal peptide" evidence="2">
    <location>
        <begin position="1"/>
        <end position="28"/>
    </location>
</feature>
<proteinExistence type="predicted"/>
<dbReference type="EMBL" id="SMLB01000043">
    <property type="protein sequence ID" value="TDD66106.1"/>
    <property type="molecule type" value="Genomic_DNA"/>
</dbReference>
<evidence type="ECO:0000313" key="4">
    <source>
        <dbReference type="Proteomes" id="UP000295217"/>
    </source>
</evidence>
<gene>
    <name evidence="3" type="ORF">E1262_23065</name>
</gene>
<keyword evidence="4" id="KW-1185">Reference proteome</keyword>
<comment type="caution">
    <text evidence="3">The sequence shown here is derived from an EMBL/GenBank/DDBJ whole genome shotgun (WGS) entry which is preliminary data.</text>
</comment>
<sequence length="122" mass="12063">MLRKLWALPAILLSGALMLISSGPPAAAAPSGQHRGSSVTAAPELGSSAPSIADAGDVLDLAVVAAAVTVKLGYAPPAAGGTVVGPLDRYLLEAGPAPADRVPADAAWTPTDPQRGPPAIRQ</sequence>
<protein>
    <submittedName>
        <fullName evidence="3">Uncharacterized protein</fullName>
    </submittedName>
</protein>
<feature type="chain" id="PRO_5020594748" evidence="2">
    <location>
        <begin position="29"/>
        <end position="122"/>
    </location>
</feature>
<organism evidence="3 4">
    <name type="scientific">Jiangella aurantiaca</name>
    <dbReference type="NCBI Taxonomy" id="2530373"/>
    <lineage>
        <taxon>Bacteria</taxon>
        <taxon>Bacillati</taxon>
        <taxon>Actinomycetota</taxon>
        <taxon>Actinomycetes</taxon>
        <taxon>Jiangellales</taxon>
        <taxon>Jiangellaceae</taxon>
        <taxon>Jiangella</taxon>
    </lineage>
</organism>
<keyword evidence="2" id="KW-0732">Signal</keyword>
<evidence type="ECO:0000256" key="2">
    <source>
        <dbReference type="SAM" id="SignalP"/>
    </source>
</evidence>
<name>A0A4R5A569_9ACTN</name>
<evidence type="ECO:0000313" key="3">
    <source>
        <dbReference type="EMBL" id="TDD66106.1"/>
    </source>
</evidence>
<accession>A0A4R5A569</accession>
<reference evidence="3 4" key="1">
    <citation type="submission" date="2019-02" db="EMBL/GenBank/DDBJ databases">
        <title>Draft genome sequences of novel Actinobacteria.</title>
        <authorList>
            <person name="Sahin N."/>
            <person name="Ay H."/>
            <person name="Saygin H."/>
        </authorList>
    </citation>
    <scope>NUCLEOTIDE SEQUENCE [LARGE SCALE GENOMIC DNA]</scope>
    <source>
        <strain evidence="3 4">8K307</strain>
    </source>
</reference>
<dbReference type="Proteomes" id="UP000295217">
    <property type="component" value="Unassembled WGS sequence"/>
</dbReference>
<dbReference type="RefSeq" id="WP_132106040.1">
    <property type="nucleotide sequence ID" value="NZ_SMLB01000043.1"/>
</dbReference>